<reference evidence="2" key="1">
    <citation type="submission" date="2016-10" db="EMBL/GenBank/DDBJ databases">
        <authorList>
            <person name="Varghese N."/>
            <person name="Submissions S."/>
        </authorList>
    </citation>
    <scope>NUCLEOTIDE SEQUENCE [LARGE SCALE GENOMIC DNA]</scope>
    <source>
        <strain evidence="2">GAS369</strain>
    </source>
</reference>
<accession>A0A1H1SMA5</accession>
<name>A0A1H1SMA5_9BRAD</name>
<sequence>MMSFAGIRPAKRTSVYPGGVPPIEMVSYDNF</sequence>
<keyword evidence="2" id="KW-1185">Reference proteome</keyword>
<proteinExistence type="predicted"/>
<evidence type="ECO:0000313" key="1">
    <source>
        <dbReference type="EMBL" id="SDS49115.1"/>
    </source>
</evidence>
<gene>
    <name evidence="1" type="ORF">SAMN05444158_2221</name>
</gene>
<dbReference type="EMBL" id="LT629750">
    <property type="protein sequence ID" value="SDS49115.1"/>
    <property type="molecule type" value="Genomic_DNA"/>
</dbReference>
<dbReference type="Proteomes" id="UP000243904">
    <property type="component" value="Chromosome I"/>
</dbReference>
<organism evidence="1 2">
    <name type="scientific">Bradyrhizobium canariense</name>
    <dbReference type="NCBI Taxonomy" id="255045"/>
    <lineage>
        <taxon>Bacteria</taxon>
        <taxon>Pseudomonadati</taxon>
        <taxon>Pseudomonadota</taxon>
        <taxon>Alphaproteobacteria</taxon>
        <taxon>Hyphomicrobiales</taxon>
        <taxon>Nitrobacteraceae</taxon>
        <taxon>Bradyrhizobium</taxon>
    </lineage>
</organism>
<dbReference type="AlphaFoldDB" id="A0A1H1SMA5"/>
<evidence type="ECO:0000313" key="2">
    <source>
        <dbReference type="Proteomes" id="UP000243904"/>
    </source>
</evidence>
<protein>
    <submittedName>
        <fullName evidence="1">Uncharacterized protein</fullName>
    </submittedName>
</protein>